<evidence type="ECO:0000313" key="4">
    <source>
        <dbReference type="Proteomes" id="UP000215158"/>
    </source>
</evidence>
<reference evidence="3 4" key="1">
    <citation type="submission" date="2017-08" db="EMBL/GenBank/DDBJ databases">
        <title>Identification and genetic characteristics of simultaneous BTEX- and naphthalene-degrading Paraburkholderia sp. BN5 isolated from petroleum-contaminated soil.</title>
        <authorList>
            <person name="Lee Y."/>
            <person name="Jeon C.O."/>
        </authorList>
    </citation>
    <scope>NUCLEOTIDE SEQUENCE [LARGE SCALE GENOMIC DNA]</scope>
    <source>
        <strain evidence="3 4">BN5</strain>
    </source>
</reference>
<dbReference type="KEGG" id="parb:CJU94_15545"/>
<name>A0A248VKQ9_9BURK</name>
<feature type="transmembrane region" description="Helical" evidence="2">
    <location>
        <begin position="69"/>
        <end position="88"/>
    </location>
</feature>
<accession>A0A248VKQ9</accession>
<feature type="transmembrane region" description="Helical" evidence="2">
    <location>
        <begin position="16"/>
        <end position="35"/>
    </location>
</feature>
<proteinExistence type="predicted"/>
<dbReference type="Pfam" id="PF10011">
    <property type="entry name" value="DUF2254"/>
    <property type="match status" value="1"/>
</dbReference>
<dbReference type="InterPro" id="IPR018723">
    <property type="entry name" value="DUF2254_membrane"/>
</dbReference>
<dbReference type="OrthoDB" id="2955631at2"/>
<evidence type="ECO:0000256" key="2">
    <source>
        <dbReference type="SAM" id="Phobius"/>
    </source>
</evidence>
<protein>
    <recommendedName>
        <fullName evidence="5">DUF2254 domain-containing protein</fullName>
    </recommendedName>
</protein>
<feature type="transmembrane region" description="Helical" evidence="2">
    <location>
        <begin position="109"/>
        <end position="128"/>
    </location>
</feature>
<evidence type="ECO:0000256" key="1">
    <source>
        <dbReference type="SAM" id="MobiDB-lite"/>
    </source>
</evidence>
<dbReference type="AlphaFoldDB" id="A0A248VKQ9"/>
<gene>
    <name evidence="3" type="ORF">CJU94_15545</name>
</gene>
<organism evidence="3 4">
    <name type="scientific">Paraburkholderia aromaticivorans</name>
    <dbReference type="NCBI Taxonomy" id="2026199"/>
    <lineage>
        <taxon>Bacteria</taxon>
        <taxon>Pseudomonadati</taxon>
        <taxon>Pseudomonadota</taxon>
        <taxon>Betaproteobacteria</taxon>
        <taxon>Burkholderiales</taxon>
        <taxon>Burkholderiaceae</taxon>
        <taxon>Paraburkholderia</taxon>
    </lineage>
</organism>
<keyword evidence="4" id="KW-1185">Reference proteome</keyword>
<keyword evidence="2" id="KW-1133">Transmembrane helix</keyword>
<keyword evidence="2" id="KW-0812">Transmembrane</keyword>
<dbReference type="EMBL" id="CP022989">
    <property type="protein sequence ID" value="ASV99434.1"/>
    <property type="molecule type" value="Genomic_DNA"/>
</dbReference>
<feature type="region of interest" description="Disordered" evidence="1">
    <location>
        <begin position="455"/>
        <end position="497"/>
    </location>
</feature>
<keyword evidence="2" id="KW-0472">Membrane</keyword>
<evidence type="ECO:0000313" key="3">
    <source>
        <dbReference type="EMBL" id="ASV99434.1"/>
    </source>
</evidence>
<feature type="transmembrane region" description="Helical" evidence="2">
    <location>
        <begin position="140"/>
        <end position="160"/>
    </location>
</feature>
<evidence type="ECO:0008006" key="5">
    <source>
        <dbReference type="Google" id="ProtNLM"/>
    </source>
</evidence>
<dbReference type="Proteomes" id="UP000215158">
    <property type="component" value="Chromosome 1"/>
</dbReference>
<feature type="compositionally biased region" description="Polar residues" evidence="1">
    <location>
        <begin position="467"/>
        <end position="490"/>
    </location>
</feature>
<sequence length="497" mass="54619">MAWNRRYSLISHVRSSLWIVPILALMAAIALNRAIDKMGQWMAALGGPDLQQGLLAVSTEEAHGILDRIFTLNLSCLVFTFGSLLVAIQVAGGQYTPRIIATTLLRDNVIRWIVGLFVFSLLWTHRTMAELGQPRSVPQLQVLIATVIGLGSLVAFIVLIDYSARLLRPVSLVGRVAEQGFAVIESIYPHPASEEPARRLFATELARGPRSRTAGTDPAAQPGTPAVAERVVYHTGGSGVVLAVNLRGLYREAQRAGCFIEFAAQVGDFLATDEPLFYLTGSSDTISDRRLQNLVALGSERTMEQDPMFSFRIEVDIALKALSPAINDPTTAVLAVDQLHRLLRLVGQRSLANSTLDDESGRPRVVFRTPDWEDFVHVTFREIRHYGAGSLQIERRLRAMIVNLTNTLPASRHPALRRELALLDATIMRHHHFKADIELARVSDAQGLGGALDANAQKRAAGERHSTTATRGKNASRQGHSSPYASTLRSAQRRRKS</sequence>